<protein>
    <recommendedName>
        <fullName evidence="3">Secreted protein</fullName>
    </recommendedName>
</protein>
<evidence type="ECO:0008006" key="3">
    <source>
        <dbReference type="Google" id="ProtNLM"/>
    </source>
</evidence>
<name>A0AAV4JJX9_9GAST</name>
<sequence length="105" mass="11172">MKLRRLLISLTVSELEVGVVVVSSIWGCPGAFLARLASQSCPCSPGLTKLTLLAWPHKAVLARLASQSWPCSPGSQSCPCSSGLTKLSFLTWPHKAVLPRLASQS</sequence>
<reference evidence="1 2" key="1">
    <citation type="journal article" date="2021" name="Elife">
        <title>Chloroplast acquisition without the gene transfer in kleptoplastic sea slugs, Plakobranchus ocellatus.</title>
        <authorList>
            <person name="Maeda T."/>
            <person name="Takahashi S."/>
            <person name="Yoshida T."/>
            <person name="Shimamura S."/>
            <person name="Takaki Y."/>
            <person name="Nagai Y."/>
            <person name="Toyoda A."/>
            <person name="Suzuki Y."/>
            <person name="Arimoto A."/>
            <person name="Ishii H."/>
            <person name="Satoh N."/>
            <person name="Nishiyama T."/>
            <person name="Hasebe M."/>
            <person name="Maruyama T."/>
            <person name="Minagawa J."/>
            <person name="Obokata J."/>
            <person name="Shigenobu S."/>
        </authorList>
    </citation>
    <scope>NUCLEOTIDE SEQUENCE [LARGE SCALE GENOMIC DNA]</scope>
</reference>
<keyword evidence="2" id="KW-1185">Reference proteome</keyword>
<evidence type="ECO:0000313" key="2">
    <source>
        <dbReference type="Proteomes" id="UP000762676"/>
    </source>
</evidence>
<dbReference type="EMBL" id="BMAT01013883">
    <property type="protein sequence ID" value="GFS22055.1"/>
    <property type="molecule type" value="Genomic_DNA"/>
</dbReference>
<comment type="caution">
    <text evidence="1">The sequence shown here is derived from an EMBL/GenBank/DDBJ whole genome shotgun (WGS) entry which is preliminary data.</text>
</comment>
<dbReference type="Proteomes" id="UP000762676">
    <property type="component" value="Unassembled WGS sequence"/>
</dbReference>
<dbReference type="AlphaFoldDB" id="A0AAV4JJX9"/>
<proteinExistence type="predicted"/>
<evidence type="ECO:0000313" key="1">
    <source>
        <dbReference type="EMBL" id="GFS22055.1"/>
    </source>
</evidence>
<accession>A0AAV4JJX9</accession>
<organism evidence="1 2">
    <name type="scientific">Elysia marginata</name>
    <dbReference type="NCBI Taxonomy" id="1093978"/>
    <lineage>
        <taxon>Eukaryota</taxon>
        <taxon>Metazoa</taxon>
        <taxon>Spiralia</taxon>
        <taxon>Lophotrochozoa</taxon>
        <taxon>Mollusca</taxon>
        <taxon>Gastropoda</taxon>
        <taxon>Heterobranchia</taxon>
        <taxon>Euthyneura</taxon>
        <taxon>Panpulmonata</taxon>
        <taxon>Sacoglossa</taxon>
        <taxon>Placobranchoidea</taxon>
        <taxon>Plakobranchidae</taxon>
        <taxon>Elysia</taxon>
    </lineage>
</organism>
<gene>
    <name evidence="1" type="ORF">ElyMa_006940500</name>
</gene>